<comment type="caution">
    <text evidence="6">The sequence shown here is derived from an EMBL/GenBank/DDBJ whole genome shotgun (WGS) entry which is preliminary data.</text>
</comment>
<organism evidence="6 7">
    <name type="scientific">Mycolicibacterium hassiacum (strain DSM 44199 / CIP 105218 / JCM 12690 / 3849)</name>
    <name type="common">Mycobacterium hassiacum</name>
    <dbReference type="NCBI Taxonomy" id="1122247"/>
    <lineage>
        <taxon>Bacteria</taxon>
        <taxon>Bacillati</taxon>
        <taxon>Actinomycetota</taxon>
        <taxon>Actinomycetes</taxon>
        <taxon>Mycobacteriales</taxon>
        <taxon>Mycobacteriaceae</taxon>
        <taxon>Mycolicibacterium</taxon>
    </lineage>
</organism>
<name>K5BDR8_MYCHD</name>
<accession>K5BDR8</accession>
<dbReference type="InterPro" id="IPR013785">
    <property type="entry name" value="Aldolase_TIM"/>
</dbReference>
<dbReference type="STRING" id="1122247.GCA_000379865_00357"/>
<dbReference type="RefSeq" id="WP_005631607.1">
    <property type="nucleotide sequence ID" value="NZ_AMRA01000123.1"/>
</dbReference>
<dbReference type="AlphaFoldDB" id="K5BDR8"/>
<keyword evidence="3" id="KW-0288">FMN</keyword>
<evidence type="ECO:0000256" key="2">
    <source>
        <dbReference type="ARBA" id="ARBA00022630"/>
    </source>
</evidence>
<dbReference type="OrthoDB" id="9778912at2"/>
<evidence type="ECO:0000256" key="4">
    <source>
        <dbReference type="ARBA" id="ARBA00023002"/>
    </source>
</evidence>
<evidence type="ECO:0000313" key="7">
    <source>
        <dbReference type="Proteomes" id="UP000006265"/>
    </source>
</evidence>
<dbReference type="Gene3D" id="3.20.20.70">
    <property type="entry name" value="Aldolase class I"/>
    <property type="match status" value="1"/>
</dbReference>
<comment type="similarity">
    <text evidence="1">Belongs to the nitronate monooxygenase family. NMO class I subfamily.</text>
</comment>
<dbReference type="PANTHER" id="PTHR42747:SF4">
    <property type="entry name" value="BLR1330 PROTEIN"/>
    <property type="match status" value="1"/>
</dbReference>
<dbReference type="SUPFAM" id="SSF51412">
    <property type="entry name" value="Inosine monophosphate dehydrogenase (IMPDH)"/>
    <property type="match status" value="1"/>
</dbReference>
<gene>
    <name evidence="6" type="ORF">C731_4390</name>
</gene>
<evidence type="ECO:0000256" key="5">
    <source>
        <dbReference type="ARBA" id="ARBA00023033"/>
    </source>
</evidence>
<sequence length="333" mass="35032">MALDDAFRNKLTLPAVCAPMFLVTGPELVAAACKAGIVGALPRQNARGIDTFEEWLRSIRADLDAYAAENPGARIGPLAVNLATAFDPDELAANLALCERYGVEIIISAQGNPAELARRVHDWGGVIFHDVTTLRFAEKAIAAGVDGLTCIGAGGGGHSGTISHLVLIPKIRSMFDGVVLMAGAISTGAAIRAAEILGADLAYLGTRFIATEESRAADEYKAMLVRGTSADLMYTPDIAGVAANWMVESMRAVGLDPANLPKPHGNGLTHAHLPEGVKPWKNLWSAGQGVDLIDDVPTVAEVVARLRREYVAACATPSMADVARLVDMTLDAQ</sequence>
<keyword evidence="7" id="KW-1185">Reference proteome</keyword>
<dbReference type="Proteomes" id="UP000006265">
    <property type="component" value="Unassembled WGS sequence"/>
</dbReference>
<keyword evidence="5 6" id="KW-0503">Monooxygenase</keyword>
<dbReference type="InterPro" id="IPR004136">
    <property type="entry name" value="NMO"/>
</dbReference>
<evidence type="ECO:0000256" key="3">
    <source>
        <dbReference type="ARBA" id="ARBA00022643"/>
    </source>
</evidence>
<dbReference type="PATRIC" id="fig|1122247.3.peg.4209"/>
<proteinExistence type="inferred from homology"/>
<reference evidence="6 7" key="1">
    <citation type="journal article" date="2012" name="J. Bacteriol.">
        <title>Genome sequence of Mycobacterium hassiacum DSM 44199, a rare source of heat-stable mycobacterial proteins.</title>
        <authorList>
            <person name="Tiago I."/>
            <person name="Maranha A."/>
            <person name="Mendes V."/>
            <person name="Alarico S."/>
            <person name="Moynihan P.J."/>
            <person name="Clarke A.J."/>
            <person name="Macedo-Ribeiro S."/>
            <person name="Pereira P.J."/>
            <person name="Empadinhas N."/>
        </authorList>
    </citation>
    <scope>NUCLEOTIDE SEQUENCE [LARGE SCALE GENOMIC DNA]</scope>
    <source>
        <strain evidence="7">DSM 44199 / CIP 105218 / JCM 12690 / 3849</strain>
    </source>
</reference>
<keyword evidence="4" id="KW-0560">Oxidoreductase</keyword>
<dbReference type="eggNOG" id="COG2070">
    <property type="taxonomic scope" value="Bacteria"/>
</dbReference>
<protein>
    <submittedName>
        <fullName evidence="6">Nitronate monooxygenase family protein</fullName>
    </submittedName>
</protein>
<keyword evidence="2" id="KW-0285">Flavoprotein</keyword>
<evidence type="ECO:0000313" key="6">
    <source>
        <dbReference type="EMBL" id="EKF21651.1"/>
    </source>
</evidence>
<evidence type="ECO:0000256" key="1">
    <source>
        <dbReference type="ARBA" id="ARBA00009881"/>
    </source>
</evidence>
<dbReference type="EMBL" id="AMRA01000123">
    <property type="protein sequence ID" value="EKF21651.1"/>
    <property type="molecule type" value="Genomic_DNA"/>
</dbReference>
<dbReference type="PANTHER" id="PTHR42747">
    <property type="entry name" value="NITRONATE MONOOXYGENASE-RELATED"/>
    <property type="match status" value="1"/>
</dbReference>
<dbReference type="CDD" id="cd04730">
    <property type="entry name" value="NPD_like"/>
    <property type="match status" value="1"/>
</dbReference>
<dbReference type="GO" id="GO:0018580">
    <property type="term" value="F:nitronate monooxygenase activity"/>
    <property type="evidence" value="ECO:0007669"/>
    <property type="project" value="InterPro"/>
</dbReference>
<dbReference type="Pfam" id="PF03060">
    <property type="entry name" value="NMO"/>
    <property type="match status" value="1"/>
</dbReference>